<dbReference type="AlphaFoldDB" id="A0A0F9LH05"/>
<dbReference type="EMBL" id="LAZR01012453">
    <property type="protein sequence ID" value="KKM26770.1"/>
    <property type="molecule type" value="Genomic_DNA"/>
</dbReference>
<feature type="non-terminal residue" evidence="1">
    <location>
        <position position="1"/>
    </location>
</feature>
<proteinExistence type="predicted"/>
<gene>
    <name evidence="1" type="ORF">LCGC14_1581490</name>
</gene>
<protein>
    <submittedName>
        <fullName evidence="1">Uncharacterized protein</fullName>
    </submittedName>
</protein>
<sequence>RCLCISQASCLSKSPCALHVAGVLIPSRLHHWHLRCLCFFLTVSTLPPFCRTAISKGIVGYCSKDIATLDGLIAMRASIKELNLYQIIPCWTEVTPAIALVVRTNGFPAYHCLGYLFSAIHSPSFTCCHALFLQIPDTTTRLILNISPTLT</sequence>
<name>A0A0F9LH05_9ZZZZ</name>
<comment type="caution">
    <text evidence="1">The sequence shown here is derived from an EMBL/GenBank/DDBJ whole genome shotgun (WGS) entry which is preliminary data.</text>
</comment>
<accession>A0A0F9LH05</accession>
<reference evidence="1" key="1">
    <citation type="journal article" date="2015" name="Nature">
        <title>Complex archaea that bridge the gap between prokaryotes and eukaryotes.</title>
        <authorList>
            <person name="Spang A."/>
            <person name="Saw J.H."/>
            <person name="Jorgensen S.L."/>
            <person name="Zaremba-Niedzwiedzka K."/>
            <person name="Martijn J."/>
            <person name="Lind A.E."/>
            <person name="van Eijk R."/>
            <person name="Schleper C."/>
            <person name="Guy L."/>
            <person name="Ettema T.J."/>
        </authorList>
    </citation>
    <scope>NUCLEOTIDE SEQUENCE</scope>
</reference>
<organism evidence="1">
    <name type="scientific">marine sediment metagenome</name>
    <dbReference type="NCBI Taxonomy" id="412755"/>
    <lineage>
        <taxon>unclassified sequences</taxon>
        <taxon>metagenomes</taxon>
        <taxon>ecological metagenomes</taxon>
    </lineage>
</organism>
<evidence type="ECO:0000313" key="1">
    <source>
        <dbReference type="EMBL" id="KKM26770.1"/>
    </source>
</evidence>